<evidence type="ECO:0000313" key="1">
    <source>
        <dbReference type="EMBL" id="NYS93076.1"/>
    </source>
</evidence>
<keyword evidence="2" id="KW-1185">Reference proteome</keyword>
<dbReference type="RefSeq" id="WP_179912809.1">
    <property type="nucleotide sequence ID" value="NZ_JACBYE010000009.1"/>
</dbReference>
<dbReference type="Proteomes" id="UP000561011">
    <property type="component" value="Unassembled WGS sequence"/>
</dbReference>
<reference evidence="1 2" key="1">
    <citation type="submission" date="2020-07" db="EMBL/GenBank/DDBJ databases">
        <title>MOT database genomes.</title>
        <authorList>
            <person name="Joseph S."/>
            <person name="Aduse-Opoku J."/>
            <person name="Hashim A."/>
            <person name="Wade W."/>
            <person name="Curtis M."/>
        </authorList>
    </citation>
    <scope>NUCLEOTIDE SEQUENCE [LARGE SCALE GENOMIC DNA]</scope>
    <source>
        <strain evidence="1 2">DSM 100099</strain>
    </source>
</reference>
<protein>
    <submittedName>
        <fullName evidence="1">Uncharacterized protein</fullName>
    </submittedName>
</protein>
<dbReference type="InterPro" id="IPR036410">
    <property type="entry name" value="HSP_DnaJ_Cys-rich_dom_sf"/>
</dbReference>
<dbReference type="Gene3D" id="2.10.230.10">
    <property type="entry name" value="Heat shock protein DnaJ, cysteine-rich domain"/>
    <property type="match status" value="1"/>
</dbReference>
<proteinExistence type="predicted"/>
<dbReference type="AlphaFoldDB" id="A0A853ER65"/>
<dbReference type="SUPFAM" id="SSF57938">
    <property type="entry name" value="DnaJ/Hsp40 cysteine-rich domain"/>
    <property type="match status" value="1"/>
</dbReference>
<accession>A0A853ER65</accession>
<name>A0A853ER65_9MICO</name>
<organism evidence="1 2">
    <name type="scientific">Sanguibacter inulinus</name>
    <dbReference type="NCBI Taxonomy" id="60922"/>
    <lineage>
        <taxon>Bacteria</taxon>
        <taxon>Bacillati</taxon>
        <taxon>Actinomycetota</taxon>
        <taxon>Actinomycetes</taxon>
        <taxon>Micrococcales</taxon>
        <taxon>Sanguibacteraceae</taxon>
        <taxon>Sanguibacter</taxon>
    </lineage>
</organism>
<evidence type="ECO:0000313" key="2">
    <source>
        <dbReference type="Proteomes" id="UP000561011"/>
    </source>
</evidence>
<gene>
    <name evidence="1" type="ORF">HZZ10_05975</name>
</gene>
<dbReference type="EMBL" id="JACBYE010000009">
    <property type="protein sequence ID" value="NYS93076.1"/>
    <property type="molecule type" value="Genomic_DNA"/>
</dbReference>
<comment type="caution">
    <text evidence="1">The sequence shown here is derived from an EMBL/GenBank/DDBJ whole genome shotgun (WGS) entry which is preliminary data.</text>
</comment>
<sequence>MSLTTITVEEGPSLATRVALAGLTIDLDPDSVANLQRELDDKAPQVCPRCSGSRFTDGSRIHECPTCSGEGWVR</sequence>